<proteinExistence type="inferred from homology"/>
<evidence type="ECO:0000256" key="6">
    <source>
        <dbReference type="ARBA" id="ARBA00022771"/>
    </source>
</evidence>
<keyword evidence="4 13" id="KW-0479">Metal-binding</keyword>
<keyword evidence="10 13" id="KW-0443">Lipid metabolism</keyword>
<dbReference type="STRING" id="1278311.GCA_000428705_00063"/>
<dbReference type="HAMAP" id="MF_01395">
    <property type="entry name" value="AcetylCoA_CT_beta"/>
    <property type="match status" value="1"/>
</dbReference>
<dbReference type="PRINTS" id="PR01070">
    <property type="entry name" value="ACCCTRFRASEB"/>
</dbReference>
<name>A0A449BEY2_HAPAX</name>
<reference evidence="15 16" key="1">
    <citation type="submission" date="2019-01" db="EMBL/GenBank/DDBJ databases">
        <authorList>
            <consortium name="Pathogen Informatics"/>
        </authorList>
    </citation>
    <scope>NUCLEOTIDE SEQUENCE [LARGE SCALE GENOMIC DNA]</scope>
    <source>
        <strain evidence="15 16">NCTC10138</strain>
    </source>
</reference>
<evidence type="ECO:0000256" key="5">
    <source>
        <dbReference type="ARBA" id="ARBA00022741"/>
    </source>
</evidence>
<keyword evidence="5 13" id="KW-0547">Nucleotide-binding</keyword>
<feature type="zinc finger region" description="C4-type" evidence="13">
    <location>
        <begin position="39"/>
        <end position="61"/>
    </location>
</feature>
<keyword evidence="8 13" id="KW-0862">Zinc</keyword>
<keyword evidence="15" id="KW-0436">Ligase</keyword>
<evidence type="ECO:0000256" key="13">
    <source>
        <dbReference type="HAMAP-Rule" id="MF_01395"/>
    </source>
</evidence>
<evidence type="ECO:0000256" key="2">
    <source>
        <dbReference type="ARBA" id="ARBA00022516"/>
    </source>
</evidence>
<feature type="binding site" evidence="13">
    <location>
        <position position="58"/>
    </location>
    <ligand>
        <name>Zn(2+)</name>
        <dbReference type="ChEBI" id="CHEBI:29105"/>
    </ligand>
</feature>
<dbReference type="PANTHER" id="PTHR42995">
    <property type="entry name" value="ACETYL-COENZYME A CARBOXYLASE CARBOXYL TRANSFERASE SUBUNIT BETA, CHLOROPLASTIC"/>
    <property type="match status" value="1"/>
</dbReference>
<keyword evidence="13" id="KW-0963">Cytoplasm</keyword>
<dbReference type="RefSeq" id="WP_026389906.1">
    <property type="nucleotide sequence ID" value="NZ_LR215048.1"/>
</dbReference>
<evidence type="ECO:0000256" key="12">
    <source>
        <dbReference type="ARBA" id="ARBA00025280"/>
    </source>
</evidence>
<evidence type="ECO:0000313" key="15">
    <source>
        <dbReference type="EMBL" id="VEU80982.1"/>
    </source>
</evidence>
<accession>A0A449BEY2</accession>
<keyword evidence="7 13" id="KW-0276">Fatty acid metabolism</keyword>
<dbReference type="GO" id="GO:0016743">
    <property type="term" value="F:carboxyl- or carbamoyltransferase activity"/>
    <property type="evidence" value="ECO:0007669"/>
    <property type="project" value="UniProtKB-UniRule"/>
</dbReference>
<evidence type="ECO:0000256" key="9">
    <source>
        <dbReference type="ARBA" id="ARBA00022840"/>
    </source>
</evidence>
<dbReference type="Proteomes" id="UP000289841">
    <property type="component" value="Chromosome"/>
</dbReference>
<dbReference type="Pfam" id="PF01039">
    <property type="entry name" value="Carboxyl_trans"/>
    <property type="match status" value="1"/>
</dbReference>
<dbReference type="NCBIfam" id="TIGR00515">
    <property type="entry name" value="accD"/>
    <property type="match status" value="1"/>
</dbReference>
<dbReference type="GO" id="GO:0009317">
    <property type="term" value="C:acetyl-CoA carboxylase complex"/>
    <property type="evidence" value="ECO:0007669"/>
    <property type="project" value="InterPro"/>
</dbReference>
<dbReference type="PROSITE" id="PS50980">
    <property type="entry name" value="COA_CT_NTER"/>
    <property type="match status" value="1"/>
</dbReference>
<keyword evidence="6 13" id="KW-0863">Zinc-finger</keyword>
<dbReference type="SUPFAM" id="SSF52096">
    <property type="entry name" value="ClpP/crotonase"/>
    <property type="match status" value="1"/>
</dbReference>
<dbReference type="GO" id="GO:2001295">
    <property type="term" value="P:malonyl-CoA biosynthetic process"/>
    <property type="evidence" value="ECO:0007669"/>
    <property type="project" value="UniProtKB-UniRule"/>
</dbReference>
<dbReference type="PANTHER" id="PTHR42995:SF5">
    <property type="entry name" value="ACETYL-COENZYME A CARBOXYLASE CARBOXYL TRANSFERASE SUBUNIT BETA, CHLOROPLASTIC"/>
    <property type="match status" value="1"/>
</dbReference>
<comment type="subcellular location">
    <subcellularLocation>
        <location evidence="1 13">Cytoplasm</location>
    </subcellularLocation>
</comment>
<dbReference type="EMBL" id="LR215048">
    <property type="protein sequence ID" value="VEU80982.1"/>
    <property type="molecule type" value="Genomic_DNA"/>
</dbReference>
<comment type="subunit">
    <text evidence="13">Acetyl-CoA carboxylase is a heterohexamer composed of biotin carboxyl carrier protein (AccB), biotin carboxylase (AccC) and two subunits each of ACCase subunit alpha (AccA) and ACCase subunit beta (AccD).</text>
</comment>
<feature type="binding site" evidence="13">
    <location>
        <position position="39"/>
    </location>
    <ligand>
        <name>Zn(2+)</name>
        <dbReference type="ChEBI" id="CHEBI:29105"/>
    </ligand>
</feature>
<evidence type="ECO:0000256" key="3">
    <source>
        <dbReference type="ARBA" id="ARBA00022679"/>
    </source>
</evidence>
<dbReference type="EC" id="2.1.3.15" evidence="13"/>
<keyword evidence="16" id="KW-1185">Reference proteome</keyword>
<dbReference type="InterPro" id="IPR034733">
    <property type="entry name" value="AcCoA_carboxyl_beta"/>
</dbReference>
<keyword evidence="11 13" id="KW-0275">Fatty acid biosynthesis</keyword>
<dbReference type="GO" id="GO:0003989">
    <property type="term" value="F:acetyl-CoA carboxylase activity"/>
    <property type="evidence" value="ECO:0007669"/>
    <property type="project" value="InterPro"/>
</dbReference>
<dbReference type="GO" id="GO:0005524">
    <property type="term" value="F:ATP binding"/>
    <property type="evidence" value="ECO:0007669"/>
    <property type="project" value="UniProtKB-KW"/>
</dbReference>
<evidence type="ECO:0000256" key="7">
    <source>
        <dbReference type="ARBA" id="ARBA00022832"/>
    </source>
</evidence>
<feature type="binding site" evidence="13">
    <location>
        <position position="61"/>
    </location>
    <ligand>
        <name>Zn(2+)</name>
        <dbReference type="ChEBI" id="CHEBI:29105"/>
    </ligand>
</feature>
<dbReference type="Pfam" id="PF17848">
    <property type="entry name" value="Zn_ribbon_ACC"/>
    <property type="match status" value="1"/>
</dbReference>
<dbReference type="GO" id="GO:0008270">
    <property type="term" value="F:zinc ion binding"/>
    <property type="evidence" value="ECO:0007669"/>
    <property type="project" value="UniProtKB-UniRule"/>
</dbReference>
<dbReference type="KEGG" id="aaxa:NCTC10138_01371"/>
<evidence type="ECO:0000256" key="10">
    <source>
        <dbReference type="ARBA" id="ARBA00023098"/>
    </source>
</evidence>
<gene>
    <name evidence="13 15" type="primary">accD</name>
    <name evidence="15" type="ORF">NCTC10138_01371</name>
</gene>
<dbReference type="UniPathway" id="UPA00655">
    <property type="reaction ID" value="UER00711"/>
</dbReference>
<dbReference type="InterPro" id="IPR041010">
    <property type="entry name" value="Znf-ACC"/>
</dbReference>
<sequence length="286" mass="32028">MKQLLNERKKRLIEFRKIVRKKEYEFKPINIPEHIFSQCEQCLSALYTKDLEESMYVCPYCGHHFRIGAQKRLEVTVDKNTFKPMFDDLESVNFLNIPGYDNKLKAGKELTGNNEAFLCGEANINNERVAIGVLDSNFIMGSMGSVVGEKITRLIEFAGSEEIPLVIFSASGGARMQEGIISLMQMAKTSAALSYFKGLYISIMTNPTTGGVAASFAALGDINIAETTSLIGFAGARVIKQTIQQDLPQGFQTEKFQMEKGQIDLIVQRKDMKNTISRLISFHKVK</sequence>
<protein>
    <recommendedName>
        <fullName evidence="13">Acetyl-coenzyme A carboxylase carboxyl transferase subunit beta</fullName>
        <shortName evidence="13">ACCase subunit beta</shortName>
        <shortName evidence="13">Acetyl-CoA carboxylase carboxyltransferase subunit beta</shortName>
        <ecNumber evidence="13">2.1.3.15</ecNumber>
    </recommendedName>
</protein>
<keyword evidence="2 13" id="KW-0444">Lipid biosynthesis</keyword>
<comment type="pathway">
    <text evidence="13">Lipid metabolism; malonyl-CoA biosynthesis; malonyl-CoA from acetyl-CoA: step 1/1.</text>
</comment>
<comment type="catalytic activity">
    <reaction evidence="13">
        <text>N(6)-carboxybiotinyl-L-lysyl-[protein] + acetyl-CoA = N(6)-biotinyl-L-lysyl-[protein] + malonyl-CoA</text>
        <dbReference type="Rhea" id="RHEA:54728"/>
        <dbReference type="Rhea" id="RHEA-COMP:10505"/>
        <dbReference type="Rhea" id="RHEA-COMP:10506"/>
        <dbReference type="ChEBI" id="CHEBI:57288"/>
        <dbReference type="ChEBI" id="CHEBI:57384"/>
        <dbReference type="ChEBI" id="CHEBI:83144"/>
        <dbReference type="ChEBI" id="CHEBI:83145"/>
        <dbReference type="EC" id="2.1.3.15"/>
    </reaction>
</comment>
<dbReference type="InterPro" id="IPR029045">
    <property type="entry name" value="ClpP/crotonase-like_dom_sf"/>
</dbReference>
<comment type="similarity">
    <text evidence="13">Belongs to the AccD/PCCB family.</text>
</comment>
<keyword evidence="9 13" id="KW-0067">ATP-binding</keyword>
<dbReference type="AlphaFoldDB" id="A0A449BEY2"/>
<evidence type="ECO:0000256" key="1">
    <source>
        <dbReference type="ARBA" id="ARBA00004496"/>
    </source>
</evidence>
<keyword evidence="3 13" id="KW-0808">Transferase</keyword>
<comment type="function">
    <text evidence="12 13">Component of the acetyl coenzyme A carboxylase (ACC) complex. Biotin carboxylase (BC) catalyzes the carboxylation of biotin on its carrier protein (BCCP) and then the CO(2) group is transferred by the transcarboxylase to acetyl-CoA to form malonyl-CoA.</text>
</comment>
<evidence type="ECO:0000256" key="4">
    <source>
        <dbReference type="ARBA" id="ARBA00022723"/>
    </source>
</evidence>
<evidence type="ECO:0000256" key="11">
    <source>
        <dbReference type="ARBA" id="ARBA00023160"/>
    </source>
</evidence>
<dbReference type="InterPro" id="IPR011762">
    <property type="entry name" value="COA_CT_N"/>
</dbReference>
<feature type="domain" description="CoA carboxyltransferase N-terminal" evidence="14">
    <location>
        <begin position="35"/>
        <end position="286"/>
    </location>
</feature>
<dbReference type="Gene3D" id="3.90.226.10">
    <property type="entry name" value="2-enoyl-CoA Hydratase, Chain A, domain 1"/>
    <property type="match status" value="1"/>
</dbReference>
<dbReference type="GO" id="GO:0006633">
    <property type="term" value="P:fatty acid biosynthetic process"/>
    <property type="evidence" value="ECO:0007669"/>
    <property type="project" value="UniProtKB-KW"/>
</dbReference>
<evidence type="ECO:0000256" key="8">
    <source>
        <dbReference type="ARBA" id="ARBA00022833"/>
    </source>
</evidence>
<evidence type="ECO:0000313" key="16">
    <source>
        <dbReference type="Proteomes" id="UP000289841"/>
    </source>
</evidence>
<dbReference type="OrthoDB" id="9772975at2"/>
<organism evidence="15 16">
    <name type="scientific">Haploplasma axanthum</name>
    <name type="common">Acholeplasma axanthum</name>
    <dbReference type="NCBI Taxonomy" id="29552"/>
    <lineage>
        <taxon>Bacteria</taxon>
        <taxon>Bacillati</taxon>
        <taxon>Mycoplasmatota</taxon>
        <taxon>Mollicutes</taxon>
        <taxon>Acholeplasmatales</taxon>
        <taxon>Acholeplasmataceae</taxon>
        <taxon>Haploplasma</taxon>
    </lineage>
</organism>
<comment type="cofactor">
    <cofactor evidence="13">
        <name>Zn(2+)</name>
        <dbReference type="ChEBI" id="CHEBI:29105"/>
    </cofactor>
    <text evidence="13">Binds 1 zinc ion per subunit.</text>
</comment>
<evidence type="ECO:0000259" key="14">
    <source>
        <dbReference type="PROSITE" id="PS50980"/>
    </source>
</evidence>
<feature type="binding site" evidence="13">
    <location>
        <position position="42"/>
    </location>
    <ligand>
        <name>Zn(2+)</name>
        <dbReference type="ChEBI" id="CHEBI:29105"/>
    </ligand>
</feature>
<dbReference type="InterPro" id="IPR000438">
    <property type="entry name" value="Acetyl_CoA_COase_Trfase_b_su"/>
</dbReference>